<comment type="caution">
    <text evidence="3">The sequence shown here is derived from an EMBL/GenBank/DDBJ whole genome shotgun (WGS) entry which is preliminary data.</text>
</comment>
<protein>
    <submittedName>
        <fullName evidence="3">Multidrug resistance efflux pump</fullName>
    </submittedName>
</protein>
<feature type="transmembrane region" description="Helical" evidence="2">
    <location>
        <begin position="34"/>
        <end position="53"/>
    </location>
</feature>
<keyword evidence="2" id="KW-0812">Transmembrane</keyword>
<dbReference type="InterPro" id="IPR050739">
    <property type="entry name" value="MFP"/>
</dbReference>
<dbReference type="EMBL" id="PYGD01000008">
    <property type="protein sequence ID" value="PSK90395.1"/>
    <property type="molecule type" value="Genomic_DNA"/>
</dbReference>
<feature type="coiled-coil region" evidence="1">
    <location>
        <begin position="228"/>
        <end position="287"/>
    </location>
</feature>
<reference evidence="3 4" key="1">
    <citation type="submission" date="2018-03" db="EMBL/GenBank/DDBJ databases">
        <title>Genomic Encyclopedia of Type Strains, Phase III (KMG-III): the genomes of soil and plant-associated and newly described type strains.</title>
        <authorList>
            <person name="Whitman W."/>
        </authorList>
    </citation>
    <scope>NUCLEOTIDE SEQUENCE [LARGE SCALE GENOMIC DNA]</scope>
    <source>
        <strain evidence="3 4">CGMCC 1.12700</strain>
    </source>
</reference>
<dbReference type="Gene3D" id="2.40.50.100">
    <property type="match status" value="1"/>
</dbReference>
<keyword evidence="1" id="KW-0175">Coiled coil</keyword>
<accession>A0A2P8CZK4</accession>
<keyword evidence="2" id="KW-0472">Membrane</keyword>
<dbReference type="RefSeq" id="WP_106524271.1">
    <property type="nucleotide sequence ID" value="NZ_PYGD01000008.1"/>
</dbReference>
<organism evidence="3 4">
    <name type="scientific">Taibaiella chishuiensis</name>
    <dbReference type="NCBI Taxonomy" id="1434707"/>
    <lineage>
        <taxon>Bacteria</taxon>
        <taxon>Pseudomonadati</taxon>
        <taxon>Bacteroidota</taxon>
        <taxon>Chitinophagia</taxon>
        <taxon>Chitinophagales</taxon>
        <taxon>Chitinophagaceae</taxon>
        <taxon>Taibaiella</taxon>
    </lineage>
</organism>
<gene>
    <name evidence="3" type="ORF">B0I18_108125</name>
</gene>
<evidence type="ECO:0000256" key="1">
    <source>
        <dbReference type="SAM" id="Coils"/>
    </source>
</evidence>
<evidence type="ECO:0000313" key="4">
    <source>
        <dbReference type="Proteomes" id="UP000240572"/>
    </source>
</evidence>
<keyword evidence="4" id="KW-1185">Reference proteome</keyword>
<proteinExistence type="predicted"/>
<dbReference type="Proteomes" id="UP000240572">
    <property type="component" value="Unassembled WGS sequence"/>
</dbReference>
<evidence type="ECO:0000313" key="3">
    <source>
        <dbReference type="EMBL" id="PSK90395.1"/>
    </source>
</evidence>
<sequence length="453" mass="50648">MNNEHSPLPCKQPWEEMATRSQGQLLKIHPQRKLGRITMILLVLFVIILFIPWRQTIPGKGTVTALRPEDRPQTVQNQIGGRIEHWAVSEGQEVKKGDTILVLSETSQSYFDEDLPARLAEQLEAKQSSEVAAGQKIDATQAQIRALSTGLQLQLNAATNKVLQARNYVRSDSADLIAIEKFYDISKARIARYEEGYKNGLFSLTDIESRRLKLQEDYAKVISQQNKLSTAQQNLLNAQIELDNIRAKYQETLAKTQSDLGSALSGKASVQGEIAKLRNEISNIDVRRSHYVVRAPQDGFVVKTLKAGVGENIKEGEAVAILQPREPLVAVEVYVDAMDVPLILDTSDVRLQFEGWPSIQFSGWPSVAVGTFSGKIASIDRVASANGKYRVLVRQTLPTPSNDSPWPRQLRQGSGVYGRVILRSVPLWYEIWRQLNGFPPSLEKEPQGDKDKK</sequence>
<name>A0A2P8CZK4_9BACT</name>
<dbReference type="PANTHER" id="PTHR30386">
    <property type="entry name" value="MEMBRANE FUSION SUBUNIT OF EMRAB-TOLC MULTIDRUG EFFLUX PUMP"/>
    <property type="match status" value="1"/>
</dbReference>
<dbReference type="AlphaFoldDB" id="A0A2P8CZK4"/>
<keyword evidence="2" id="KW-1133">Transmembrane helix</keyword>
<dbReference type="OrthoDB" id="9760528at2"/>
<evidence type="ECO:0000256" key="2">
    <source>
        <dbReference type="SAM" id="Phobius"/>
    </source>
</evidence>